<name>A0A133ZW40_9BACL</name>
<comment type="caution">
    <text evidence="1">The sequence shown here is derived from an EMBL/GenBank/DDBJ whole genome shotgun (WGS) entry which is preliminary data.</text>
</comment>
<gene>
    <name evidence="1" type="ORF">HMPREF3186_01040</name>
</gene>
<dbReference type="AlphaFoldDB" id="A0A133ZW40"/>
<dbReference type="STRING" id="1379.HMPREF3186_01040"/>
<evidence type="ECO:0000313" key="1">
    <source>
        <dbReference type="EMBL" id="KXB59645.1"/>
    </source>
</evidence>
<dbReference type="RefSeq" id="WP_060914198.1">
    <property type="nucleotide sequence ID" value="NZ_KQ959959.1"/>
</dbReference>
<accession>A0A133ZW40</accession>
<organism evidence="1 2">
    <name type="scientific">Gemella haemolysans</name>
    <dbReference type="NCBI Taxonomy" id="1379"/>
    <lineage>
        <taxon>Bacteria</taxon>
        <taxon>Bacillati</taxon>
        <taxon>Bacillota</taxon>
        <taxon>Bacilli</taxon>
        <taxon>Bacillales</taxon>
        <taxon>Gemellaceae</taxon>
        <taxon>Gemella</taxon>
    </lineage>
</organism>
<reference evidence="2" key="1">
    <citation type="submission" date="2016-01" db="EMBL/GenBank/DDBJ databases">
        <authorList>
            <person name="Mitreva M."/>
            <person name="Pepin K.H."/>
            <person name="Mihindukulasuriya K.A."/>
            <person name="Fulton R."/>
            <person name="Fronick C."/>
            <person name="O'Laughlin M."/>
            <person name="Miner T."/>
            <person name="Herter B."/>
            <person name="Rosa B.A."/>
            <person name="Cordes M."/>
            <person name="Tomlinson C."/>
            <person name="Wollam A."/>
            <person name="Palsikar V.B."/>
            <person name="Mardis E.R."/>
            <person name="Wilson R.K."/>
        </authorList>
    </citation>
    <scope>NUCLEOTIDE SEQUENCE [LARGE SCALE GENOMIC DNA]</scope>
    <source>
        <strain evidence="2">DNF01167</strain>
    </source>
</reference>
<dbReference type="EMBL" id="LSDC01000068">
    <property type="protein sequence ID" value="KXB59645.1"/>
    <property type="molecule type" value="Genomic_DNA"/>
</dbReference>
<proteinExistence type="predicted"/>
<dbReference type="PATRIC" id="fig|1379.3.peg.1025"/>
<dbReference type="Proteomes" id="UP000070355">
    <property type="component" value="Unassembled WGS sequence"/>
</dbReference>
<evidence type="ECO:0000313" key="2">
    <source>
        <dbReference type="Proteomes" id="UP000070355"/>
    </source>
</evidence>
<sequence>MKNRNSNQGDEVEKMEDSIFVDYSVCKSELMPTGYYDTNGFFVIAGYCDKHGKFVEDDKSPVNLKN</sequence>
<protein>
    <submittedName>
        <fullName evidence="1">Uncharacterized protein</fullName>
    </submittedName>
</protein>